<dbReference type="Proteomes" id="UP000034001">
    <property type="component" value="Unassembled WGS sequence"/>
</dbReference>
<evidence type="ECO:0000313" key="93">
    <source>
        <dbReference type="Proteomes" id="UP000034597"/>
    </source>
</evidence>
<evidence type="ECO:0000313" key="48">
    <source>
        <dbReference type="EMBL" id="KKH73653.1"/>
    </source>
</evidence>
<dbReference type="InterPro" id="IPR035965">
    <property type="entry name" value="PAS-like_dom_sf"/>
</dbReference>
<gene>
    <name evidence="57" type="ORF">DKM28_15670</name>
    <name evidence="9" type="ORF">DU30_07520</name>
    <name evidence="7" type="ORF">DU31_04570</name>
    <name evidence="17" type="ORF">DU33_04290</name>
    <name evidence="8" type="ORF">DU34_11735</name>
    <name evidence="12" type="ORF">DU35_01955</name>
    <name evidence="15" type="ORF">DU36_08730</name>
    <name evidence="37" type="ORF">DU37_05965</name>
    <name evidence="16" type="ORF">DU38_09120</name>
    <name evidence="13" type="ORF">DU39_09220</name>
    <name evidence="5" type="ORF">DU40_09560</name>
    <name evidence="14" type="ORF">DU41_09050</name>
    <name evidence="22" type="ORF">DU43_16115</name>
    <name evidence="32" type="ORF">DU44_11205</name>
    <name evidence="19" type="ORF">DU45_05630</name>
    <name evidence="21" type="ORF">DU46_08435</name>
    <name evidence="6" type="ORF">DU47_03355</name>
    <name evidence="33" type="ORF">DU48_19195</name>
    <name evidence="10" type="ORF">DU49_09580</name>
    <name evidence="40" type="ORF">DU50_05475</name>
    <name evidence="31" type="ORF">DU51_17995</name>
    <name evidence="11" type="ORF">DU52_03470</name>
    <name evidence="38" type="ORF">DU54_17855</name>
    <name evidence="25" type="ORF">DU55_12590</name>
    <name evidence="28" type="ORF">DU56_06420</name>
    <name evidence="35" type="ORF">DU58_16305</name>
    <name evidence="36" type="ORF">DU60_09185</name>
    <name evidence="24" type="ORF">DU61_07390</name>
    <name evidence="30" type="ORF">DU62_11180</name>
    <name evidence="23" type="ORF">DU63_09255</name>
    <name evidence="18" type="ORF">DU64_20390</name>
    <name evidence="34" type="ORF">DU65_02770</name>
    <name evidence="27" type="ORF">DU66_02345</name>
    <name evidence="20" type="ORF">DU67_06180</name>
    <name evidence="29" type="ORF">DU68_00520</name>
    <name evidence="26" type="ORF">DU69_19285</name>
    <name evidence="39" type="ORF">DU71_01635</name>
    <name evidence="41" type="ORF">DU72_12630</name>
    <name evidence="45" type="ORF">DU73_02825</name>
    <name evidence="44" type="ORF">DU75_04090</name>
    <name evidence="43" type="ORF">DU76_04680</name>
    <name evidence="49" type="ORF">DU77_06960</name>
    <name evidence="47" type="ORF">DU78_05490</name>
    <name evidence="53" type="ORF">DU79_11455</name>
    <name evidence="51" type="ORF">DU80_17420</name>
    <name evidence="56" type="ORF">DU81_06035</name>
    <name evidence="50" type="ORF">DU82_11385</name>
    <name evidence="55" type="ORF">DU83_06775</name>
    <name evidence="54" type="ORF">DU84_07335</name>
    <name evidence="42" type="ORF">DU85_02910</name>
    <name evidence="48" type="ORF">DU86_06650</name>
    <name evidence="46" type="ORF">DU87_17380</name>
    <name evidence="52" type="ORF">DU88_14965</name>
    <name evidence="58" type="ORF">FQU78_09440</name>
</gene>
<evidence type="ECO:0000313" key="81">
    <source>
        <dbReference type="Proteomes" id="UP000034253"/>
    </source>
</evidence>
<feature type="domain" description="PAC" evidence="4">
    <location>
        <begin position="409"/>
        <end position="461"/>
    </location>
</feature>
<dbReference type="EMBL" id="JJQT01000223">
    <property type="protein sequence ID" value="KKH73402.1"/>
    <property type="molecule type" value="Genomic_DNA"/>
</dbReference>
<dbReference type="EMBL" id="JJPW01000064">
    <property type="protein sequence ID" value="KKG99981.1"/>
    <property type="molecule type" value="Genomic_DNA"/>
</dbReference>
<dbReference type="EMBL" id="JJQF01000040">
    <property type="protein sequence ID" value="KKH32942.1"/>
    <property type="molecule type" value="Genomic_DNA"/>
</dbReference>
<dbReference type="EMBL" id="JJQX01000144">
    <property type="protein sequence ID" value="KKH93325.1"/>
    <property type="molecule type" value="Genomic_DNA"/>
</dbReference>
<dbReference type="EMBL" id="JJQV01000143">
    <property type="protein sequence ID" value="KKH80150.1"/>
    <property type="molecule type" value="Genomic_DNA"/>
</dbReference>
<feature type="domain" description="PAS" evidence="3">
    <location>
        <begin position="182"/>
        <end position="253"/>
    </location>
</feature>
<dbReference type="EMBL" id="JJPJ01000060">
    <property type="protein sequence ID" value="KKG63122.1"/>
    <property type="molecule type" value="Genomic_DNA"/>
</dbReference>
<dbReference type="InterPro" id="IPR013656">
    <property type="entry name" value="PAS_4"/>
</dbReference>
<dbReference type="PROSITE" id="PS50109">
    <property type="entry name" value="HIS_KIN"/>
    <property type="match status" value="1"/>
</dbReference>
<dbReference type="SMART" id="SM00086">
    <property type="entry name" value="PAC"/>
    <property type="match status" value="3"/>
</dbReference>
<dbReference type="EMBL" id="JJOR01000086">
    <property type="protein sequence ID" value="KKG03805.1"/>
    <property type="molecule type" value="Genomic_DNA"/>
</dbReference>
<evidence type="ECO:0000313" key="55">
    <source>
        <dbReference type="EMBL" id="KKI00448.1"/>
    </source>
</evidence>
<dbReference type="SMART" id="SM00091">
    <property type="entry name" value="PAS"/>
    <property type="match status" value="3"/>
</dbReference>
<dbReference type="Proteomes" id="UP000034152">
    <property type="component" value="Unassembled WGS sequence"/>
</dbReference>
<evidence type="ECO:0000313" key="19">
    <source>
        <dbReference type="EMBL" id="KKG65239.1"/>
    </source>
</evidence>
<dbReference type="EMBL" id="JJPY01000029">
    <property type="protein sequence ID" value="KKH11044.1"/>
    <property type="molecule type" value="Genomic_DNA"/>
</dbReference>
<evidence type="ECO:0000313" key="97">
    <source>
        <dbReference type="Proteomes" id="UP000034672"/>
    </source>
</evidence>
<evidence type="ECO:0000313" key="40">
    <source>
        <dbReference type="EMBL" id="KKH42976.1"/>
    </source>
</evidence>
<dbReference type="Proteomes" id="UP000034064">
    <property type="component" value="Unassembled WGS sequence"/>
</dbReference>
<evidence type="ECO:0000313" key="17">
    <source>
        <dbReference type="EMBL" id="KKG54897.1"/>
    </source>
</evidence>
<dbReference type="InterPro" id="IPR005467">
    <property type="entry name" value="His_kinase_dom"/>
</dbReference>
<dbReference type="Proteomes" id="UP000034259">
    <property type="component" value="Unassembled WGS sequence"/>
</dbReference>
<evidence type="ECO:0000259" key="3">
    <source>
        <dbReference type="PROSITE" id="PS50112"/>
    </source>
</evidence>
<evidence type="ECO:0000313" key="28">
    <source>
        <dbReference type="EMBL" id="KKG99981.1"/>
    </source>
</evidence>
<dbReference type="Proteomes" id="UP000034243">
    <property type="component" value="Unassembled WGS sequence"/>
</dbReference>
<evidence type="ECO:0000313" key="102">
    <source>
        <dbReference type="Proteomes" id="UP000034820"/>
    </source>
</evidence>
<dbReference type="EMBL" id="JJQQ01000043">
    <property type="protein sequence ID" value="KKH68936.1"/>
    <property type="molecule type" value="Genomic_DNA"/>
</dbReference>
<evidence type="ECO:0000313" key="104">
    <source>
        <dbReference type="Proteomes" id="UP000034872"/>
    </source>
</evidence>
<dbReference type="EMBL" id="JJQO01000333">
    <property type="protein sequence ID" value="KKH59015.1"/>
    <property type="molecule type" value="Genomic_DNA"/>
</dbReference>
<dbReference type="InterPro" id="IPR013655">
    <property type="entry name" value="PAS_fold_3"/>
</dbReference>
<dbReference type="Pfam" id="PF13426">
    <property type="entry name" value="PAS_9"/>
    <property type="match status" value="2"/>
</dbReference>
<evidence type="ECO:0000313" key="94">
    <source>
        <dbReference type="Proteomes" id="UP000034657"/>
    </source>
</evidence>
<dbReference type="Proteomes" id="UP000034820">
    <property type="component" value="Unassembled WGS sequence"/>
</dbReference>
<feature type="domain" description="PAS" evidence="3">
    <location>
        <begin position="462"/>
        <end position="532"/>
    </location>
</feature>
<evidence type="ECO:0000313" key="54">
    <source>
        <dbReference type="EMBL" id="KKH96822.1"/>
    </source>
</evidence>
<evidence type="ECO:0000313" key="107">
    <source>
        <dbReference type="Proteomes" id="UP000034937"/>
    </source>
</evidence>
<evidence type="ECO:0000313" key="39">
    <source>
        <dbReference type="EMBL" id="KKH39024.1"/>
    </source>
</evidence>
<dbReference type="NCBIfam" id="TIGR00229">
    <property type="entry name" value="sensory_box"/>
    <property type="match status" value="3"/>
</dbReference>
<evidence type="ECO:0000313" key="106">
    <source>
        <dbReference type="Proteomes" id="UP000034925"/>
    </source>
</evidence>
<reference evidence="58 110" key="3">
    <citation type="journal article" date="2020" name="Environ. Microbiol. Rep.">
        <title>Redox cycling of Fe(II) and Fe(III) in magnetite accelerates aceticlastic methanogenesis by Methanosarcina mazei.</title>
        <authorList>
            <person name="Wang H."/>
            <person name="Byrne J.M."/>
            <person name="Liu P."/>
            <person name="Liu J."/>
            <person name="Dong X."/>
            <person name="Lu Y."/>
        </authorList>
    </citation>
    <scope>NUCLEOTIDE SEQUENCE [LARGE SCALE GENOMIC DNA]</scope>
    <source>
        <strain evidence="110">zm-15</strain>
        <strain evidence="58">Zm-15</strain>
    </source>
</reference>
<dbReference type="EMBL" id="JJPV01000017">
    <property type="protein sequence ID" value="KKH03318.1"/>
    <property type="molecule type" value="Genomic_DNA"/>
</dbReference>
<name>A0A0F8G0L8_METMZ</name>
<evidence type="ECO:0000256" key="1">
    <source>
        <dbReference type="SAM" id="Coils"/>
    </source>
</evidence>
<evidence type="ECO:0000313" key="91">
    <source>
        <dbReference type="Proteomes" id="UP000034577"/>
    </source>
</evidence>
<dbReference type="Proteomes" id="UP000034566">
    <property type="component" value="Unassembled WGS sequence"/>
</dbReference>
<evidence type="ECO:0000313" key="6">
    <source>
        <dbReference type="EMBL" id="KKG01731.1"/>
    </source>
</evidence>
<dbReference type="EMBL" id="JJPA01000016">
    <property type="protein sequence ID" value="KKG37952.1"/>
    <property type="molecule type" value="Genomic_DNA"/>
</dbReference>
<dbReference type="AlphaFoldDB" id="A0A0F8G0L8"/>
<evidence type="ECO:0000313" key="72">
    <source>
        <dbReference type="Proteomes" id="UP000034074"/>
    </source>
</evidence>
<dbReference type="Proteomes" id="UP000034232">
    <property type="component" value="Unassembled WGS sequence"/>
</dbReference>
<evidence type="ECO:0000313" key="24">
    <source>
        <dbReference type="EMBL" id="KKG79433.1"/>
    </source>
</evidence>
<evidence type="ECO:0000313" key="86">
    <source>
        <dbReference type="Proteomes" id="UP000034399"/>
    </source>
</evidence>
<evidence type="ECO:0000313" key="37">
    <source>
        <dbReference type="EMBL" id="KKH32942.1"/>
    </source>
</evidence>
<dbReference type="Proteomes" id="UP000033987">
    <property type="component" value="Unassembled WGS sequence"/>
</dbReference>
<dbReference type="Proteomes" id="UP000034338">
    <property type="component" value="Unassembled WGS sequence"/>
</dbReference>
<dbReference type="Proteomes" id="UP000467371">
    <property type="component" value="Chromosome"/>
</dbReference>
<protein>
    <submittedName>
        <fullName evidence="57">PAS domain S-box protein</fullName>
    </submittedName>
</protein>
<evidence type="ECO:0000313" key="59">
    <source>
        <dbReference type="Proteomes" id="UP000033814"/>
    </source>
</evidence>
<dbReference type="Proteomes" id="UP000034758">
    <property type="component" value="Unassembled WGS sequence"/>
</dbReference>
<dbReference type="Proteomes" id="UP000034733">
    <property type="component" value="Unassembled WGS sequence"/>
</dbReference>
<feature type="domain" description="Histidine kinase" evidence="2">
    <location>
        <begin position="593"/>
        <end position="803"/>
    </location>
</feature>
<dbReference type="Proteomes" id="UP000034667">
    <property type="component" value="Unassembled WGS sequence"/>
</dbReference>
<dbReference type="Proteomes" id="UP000034021">
    <property type="component" value="Unassembled WGS sequence"/>
</dbReference>
<proteinExistence type="predicted"/>
<dbReference type="EMBL" id="JJPE01000068">
    <property type="protein sequence ID" value="KKG44679.1"/>
    <property type="molecule type" value="Genomic_DNA"/>
</dbReference>
<dbReference type="RefSeq" id="WP_050035817.1">
    <property type="nucleotide sequence ID" value="NZ_AP019780.1"/>
</dbReference>
<dbReference type="GeneID" id="25418250"/>
<evidence type="ECO:0000313" key="90">
    <source>
        <dbReference type="Proteomes" id="UP000034566"/>
    </source>
</evidence>
<accession>A0A0F8G0L8</accession>
<evidence type="ECO:0000313" key="46">
    <source>
        <dbReference type="EMBL" id="KKH68936.1"/>
    </source>
</evidence>
<evidence type="ECO:0000313" key="68">
    <source>
        <dbReference type="Proteomes" id="UP000034021"/>
    </source>
</evidence>
<evidence type="ECO:0000313" key="83">
    <source>
        <dbReference type="Proteomes" id="UP000034279"/>
    </source>
</evidence>
<dbReference type="InterPro" id="IPR000700">
    <property type="entry name" value="PAS-assoc_C"/>
</dbReference>
<evidence type="ECO:0000313" key="9">
    <source>
        <dbReference type="EMBL" id="KKG30576.1"/>
    </source>
</evidence>
<dbReference type="EMBL" id="JJRB01000142">
    <property type="protein sequence ID" value="KKI00448.1"/>
    <property type="molecule type" value="Genomic_DNA"/>
</dbReference>
<dbReference type="EMBL" id="JJOS01000079">
    <property type="protein sequence ID" value="KKG01731.1"/>
    <property type="molecule type" value="Genomic_DNA"/>
</dbReference>
<evidence type="ECO:0000313" key="63">
    <source>
        <dbReference type="Proteomes" id="UP000033885"/>
    </source>
</evidence>
<dbReference type="Proteomes" id="UP000034040">
    <property type="component" value="Unassembled WGS sequence"/>
</dbReference>
<reference evidence="57 109" key="2">
    <citation type="submission" date="2018-05" db="EMBL/GenBank/DDBJ databases">
        <title>Methanosarcina gilichinskyana sp. nov., a novel methanogenic archaeon isolated from Holocene permafrost, North East Russia.</title>
        <authorList>
            <person name="Oshurkova V."/>
            <person name="Meer M."/>
            <person name="Bochkareva O."/>
            <person name="Shcherbakova V."/>
        </authorList>
    </citation>
    <scope>NUCLEOTIDE SEQUENCE [LARGE SCALE GENOMIC DNA]</scope>
    <source>
        <strain evidence="57 109">JL01</strain>
    </source>
</reference>
<evidence type="ECO:0000313" key="44">
    <source>
        <dbReference type="EMBL" id="KKH59015.1"/>
    </source>
</evidence>
<dbReference type="EMBL" id="JJPM01000163">
    <property type="protein sequence ID" value="KKG74673.1"/>
    <property type="molecule type" value="Genomic_DNA"/>
</dbReference>
<evidence type="ECO:0000313" key="74">
    <source>
        <dbReference type="Proteomes" id="UP000034151"/>
    </source>
</evidence>
<dbReference type="Proteomes" id="UP000034399">
    <property type="component" value="Unassembled WGS sequence"/>
</dbReference>
<dbReference type="PROSITE" id="PS50112">
    <property type="entry name" value="PAS"/>
    <property type="match status" value="3"/>
</dbReference>
<dbReference type="EMBL" id="JJPL01000040">
    <property type="protein sequence ID" value="KKG67083.1"/>
    <property type="molecule type" value="Genomic_DNA"/>
</dbReference>
<evidence type="ECO:0000313" key="45">
    <source>
        <dbReference type="EMBL" id="KKH65511.1"/>
    </source>
</evidence>
<evidence type="ECO:0000313" key="60">
    <source>
        <dbReference type="Proteomes" id="UP000033835"/>
    </source>
</evidence>
<evidence type="ECO:0000313" key="34">
    <source>
        <dbReference type="EMBL" id="KKH21124.1"/>
    </source>
</evidence>
<dbReference type="EMBL" id="JJPK01000014">
    <property type="protein sequence ID" value="KKG65239.1"/>
    <property type="molecule type" value="Genomic_DNA"/>
</dbReference>
<dbReference type="Proteomes" id="UP000034921">
    <property type="component" value="Unassembled WGS sequence"/>
</dbReference>
<dbReference type="Gene3D" id="3.30.450.20">
    <property type="entry name" value="PAS domain"/>
    <property type="match status" value="4"/>
</dbReference>
<dbReference type="Proteomes" id="UP000034657">
    <property type="component" value="Unassembled WGS sequence"/>
</dbReference>
<evidence type="ECO:0000313" key="96">
    <source>
        <dbReference type="Proteomes" id="UP000034668"/>
    </source>
</evidence>
<dbReference type="Proteomes" id="UP000034692">
    <property type="component" value="Unassembled WGS sequence"/>
</dbReference>
<evidence type="ECO:0000313" key="29">
    <source>
        <dbReference type="EMBL" id="KKH03318.1"/>
    </source>
</evidence>
<dbReference type="PANTHER" id="PTHR43065">
    <property type="entry name" value="SENSOR HISTIDINE KINASE"/>
    <property type="match status" value="1"/>
</dbReference>
<dbReference type="Proteomes" id="UP000034298">
    <property type="component" value="Unassembled WGS sequence"/>
</dbReference>
<evidence type="ECO:0000313" key="7">
    <source>
        <dbReference type="EMBL" id="KKG03805.1"/>
    </source>
</evidence>
<dbReference type="EMBL" id="JJPG01000038">
    <property type="protein sequence ID" value="KKG54638.1"/>
    <property type="molecule type" value="Genomic_DNA"/>
</dbReference>
<dbReference type="Proteomes" id="UP000033889">
    <property type="component" value="Unassembled WGS sequence"/>
</dbReference>
<keyword evidence="92" id="KW-1185">Reference proteome</keyword>
<evidence type="ECO:0000313" key="12">
    <source>
        <dbReference type="EMBL" id="KKG40013.1"/>
    </source>
</evidence>
<evidence type="ECO:0000313" key="33">
    <source>
        <dbReference type="EMBL" id="KKH17912.1"/>
    </source>
</evidence>
<dbReference type="Proteomes" id="UP000034578">
    <property type="component" value="Unassembled WGS sequence"/>
</dbReference>
<evidence type="ECO:0000313" key="58">
    <source>
        <dbReference type="EMBL" id="QIB91233.1"/>
    </source>
</evidence>
<evidence type="ECO:0000313" key="20">
    <source>
        <dbReference type="EMBL" id="KKG67083.1"/>
    </source>
</evidence>
<evidence type="ECO:0000313" key="77">
    <source>
        <dbReference type="Proteomes" id="UP000034195"/>
    </source>
</evidence>
<dbReference type="EMBL" id="JJQW01000128">
    <property type="protein sequence ID" value="KKH84619.1"/>
    <property type="molecule type" value="Genomic_DNA"/>
</dbReference>
<dbReference type="EMBL" id="JJQH01000049">
    <property type="protein sequence ID" value="KKH42976.1"/>
    <property type="molecule type" value="Genomic_DNA"/>
</dbReference>
<evidence type="ECO:0000313" key="43">
    <source>
        <dbReference type="EMBL" id="KKH53259.1"/>
    </source>
</evidence>
<evidence type="ECO:0000313" key="95">
    <source>
        <dbReference type="Proteomes" id="UP000034667"/>
    </source>
</evidence>
<evidence type="ECO:0000313" key="35">
    <source>
        <dbReference type="EMBL" id="KKH24104.1"/>
    </source>
</evidence>
<dbReference type="PANTHER" id="PTHR43065:SF23">
    <property type="entry name" value="SENSOR HISTIDINE KINASE PDTAS"/>
    <property type="match status" value="1"/>
</dbReference>
<dbReference type="Pfam" id="PF08448">
    <property type="entry name" value="PAS_4"/>
    <property type="match status" value="1"/>
</dbReference>
<dbReference type="Proteomes" id="UP000034151">
    <property type="component" value="Unassembled WGS sequence"/>
</dbReference>
<dbReference type="SMART" id="SM00387">
    <property type="entry name" value="HATPase_c"/>
    <property type="match status" value="1"/>
</dbReference>
<dbReference type="PATRIC" id="fig|2209.39.peg.2049"/>
<dbReference type="EMBL" id="JJQI01000069">
    <property type="protein sequence ID" value="KKH39024.1"/>
    <property type="molecule type" value="Genomic_DNA"/>
</dbReference>
<dbReference type="Proteomes" id="UP000034597">
    <property type="component" value="Unassembled WGS sequence"/>
</dbReference>
<evidence type="ECO:0000313" key="85">
    <source>
        <dbReference type="Proteomes" id="UP000034338"/>
    </source>
</evidence>
<evidence type="ECO:0000313" key="11">
    <source>
        <dbReference type="EMBL" id="KKG37952.1"/>
    </source>
</evidence>
<evidence type="ECO:0000313" key="27">
    <source>
        <dbReference type="EMBL" id="KKG95479.1"/>
    </source>
</evidence>
<evidence type="ECO:0000313" key="15">
    <source>
        <dbReference type="EMBL" id="KKG48164.1"/>
    </source>
</evidence>
<evidence type="ECO:0000313" key="84">
    <source>
        <dbReference type="Proteomes" id="UP000034298"/>
    </source>
</evidence>
<evidence type="ECO:0000313" key="18">
    <source>
        <dbReference type="EMBL" id="KKG63122.1"/>
    </source>
</evidence>
<evidence type="ECO:0000313" key="13">
    <source>
        <dbReference type="EMBL" id="KKG40566.1"/>
    </source>
</evidence>
<evidence type="ECO:0000313" key="31">
    <source>
        <dbReference type="EMBL" id="KKH11044.1"/>
    </source>
</evidence>
<evidence type="ECO:0000313" key="66">
    <source>
        <dbReference type="Proteomes" id="UP000033987"/>
    </source>
</evidence>
<evidence type="ECO:0000313" key="38">
    <source>
        <dbReference type="EMBL" id="KKH36114.1"/>
    </source>
</evidence>
<evidence type="ECO:0000313" key="88">
    <source>
        <dbReference type="Proteomes" id="UP000034468"/>
    </source>
</evidence>
<evidence type="ECO:0000313" key="30">
    <source>
        <dbReference type="EMBL" id="KKH08219.1"/>
    </source>
</evidence>
<dbReference type="EMBL" id="JJQD01000185">
    <property type="protein sequence ID" value="KKH24104.1"/>
    <property type="molecule type" value="Genomic_DNA"/>
</dbReference>
<dbReference type="Proteomes" id="UP000034944">
    <property type="component" value="Unassembled WGS sequence"/>
</dbReference>
<dbReference type="Proteomes" id="UP000034842">
    <property type="component" value="Unassembled WGS sequence"/>
</dbReference>
<dbReference type="EMBL" id="JJQC01000085">
    <property type="protein sequence ID" value="KKH21124.1"/>
    <property type="molecule type" value="Genomic_DNA"/>
</dbReference>
<dbReference type="OrthoDB" id="8127at2157"/>
<dbReference type="Proteomes" id="UP000034253">
    <property type="component" value="Unassembled WGS sequence"/>
</dbReference>
<evidence type="ECO:0000313" key="65">
    <source>
        <dbReference type="Proteomes" id="UP000033933"/>
    </source>
</evidence>
<evidence type="ECO:0000259" key="2">
    <source>
        <dbReference type="PROSITE" id="PS50109"/>
    </source>
</evidence>
<evidence type="ECO:0000313" key="42">
    <source>
        <dbReference type="EMBL" id="KKH46689.1"/>
    </source>
</evidence>
<dbReference type="EMBL" id="JJPU01000133">
    <property type="protein sequence ID" value="KKG95479.1"/>
    <property type="molecule type" value="Genomic_DNA"/>
</dbReference>
<dbReference type="EMBL" id="JJQK01000249">
    <property type="protein sequence ID" value="KKH45599.1"/>
    <property type="molecule type" value="Genomic_DNA"/>
</dbReference>
<feature type="domain" description="PAC" evidence="4">
    <location>
        <begin position="127"/>
        <end position="181"/>
    </location>
</feature>
<dbReference type="InterPro" id="IPR036890">
    <property type="entry name" value="HATPase_C_sf"/>
</dbReference>
<feature type="coiled-coil region" evidence="1">
    <location>
        <begin position="292"/>
        <end position="344"/>
    </location>
</feature>
<evidence type="ECO:0000313" key="57">
    <source>
        <dbReference type="EMBL" id="QCR17254.1"/>
    </source>
</evidence>
<evidence type="ECO:0000313" key="23">
    <source>
        <dbReference type="EMBL" id="KKG75363.1"/>
    </source>
</evidence>
<dbReference type="Pfam" id="PF08447">
    <property type="entry name" value="PAS_3"/>
    <property type="match status" value="1"/>
</dbReference>
<dbReference type="Proteomes" id="UP000033864">
    <property type="component" value="Unassembled WGS sequence"/>
</dbReference>
<dbReference type="EMBL" id="JJPZ01000129">
    <property type="protein sequence ID" value="KKH08219.1"/>
    <property type="molecule type" value="Genomic_DNA"/>
</dbReference>
<evidence type="ECO:0000313" key="82">
    <source>
        <dbReference type="Proteomes" id="UP000034259"/>
    </source>
</evidence>
<evidence type="ECO:0000313" key="22">
    <source>
        <dbReference type="EMBL" id="KKG74673.1"/>
    </source>
</evidence>
<dbReference type="EMBL" id="JJQA01000085">
    <property type="protein sequence ID" value="KKH15655.1"/>
    <property type="molecule type" value="Genomic_DNA"/>
</dbReference>
<evidence type="ECO:0000313" key="5">
    <source>
        <dbReference type="EMBL" id="KKF99626.1"/>
    </source>
</evidence>
<dbReference type="Gene3D" id="2.10.70.100">
    <property type="match status" value="1"/>
</dbReference>
<evidence type="ECO:0000313" key="92">
    <source>
        <dbReference type="Proteomes" id="UP000034578"/>
    </source>
</evidence>
<dbReference type="EMBL" id="JJQZ01000067">
    <property type="protein sequence ID" value="KKH96822.1"/>
    <property type="molecule type" value="Genomic_DNA"/>
</dbReference>
<evidence type="ECO:0000259" key="4">
    <source>
        <dbReference type="PROSITE" id="PS50113"/>
    </source>
</evidence>
<evidence type="ECO:0000313" key="67">
    <source>
        <dbReference type="Proteomes" id="UP000034001"/>
    </source>
</evidence>
<dbReference type="Proteomes" id="UP000034074">
    <property type="component" value="Unassembled WGS sequence"/>
</dbReference>
<dbReference type="Proteomes" id="UP000033933">
    <property type="component" value="Unassembled WGS sequence"/>
</dbReference>
<dbReference type="EMBL" id="JJQP01000163">
    <property type="protein sequence ID" value="KKH65511.1"/>
    <property type="molecule type" value="Genomic_DNA"/>
</dbReference>
<dbReference type="Proteomes" id="UP000034142">
    <property type="component" value="Unassembled WGS sequence"/>
</dbReference>
<dbReference type="InterPro" id="IPR003594">
    <property type="entry name" value="HATPase_dom"/>
</dbReference>
<evidence type="ECO:0000313" key="32">
    <source>
        <dbReference type="EMBL" id="KKH15655.1"/>
    </source>
</evidence>
<feature type="coiled-coil region" evidence="1">
    <location>
        <begin position="19"/>
        <end position="56"/>
    </location>
</feature>
<dbReference type="EMBL" id="JJQB01000104">
    <property type="protein sequence ID" value="KKH17912.1"/>
    <property type="molecule type" value="Genomic_DNA"/>
</dbReference>
<dbReference type="Proteomes" id="UP000033835">
    <property type="component" value="Unassembled WGS sequence"/>
</dbReference>
<dbReference type="EMBL" id="JJQJ01000155">
    <property type="protein sequence ID" value="KKH46689.1"/>
    <property type="molecule type" value="Genomic_DNA"/>
</dbReference>
<dbReference type="Proteomes" id="UP000034227">
    <property type="component" value="Unassembled WGS sequence"/>
</dbReference>
<evidence type="ECO:0000313" key="109">
    <source>
        <dbReference type="Proteomes" id="UP000300067"/>
    </source>
</evidence>
<evidence type="ECO:0000313" key="99">
    <source>
        <dbReference type="Proteomes" id="UP000034733"/>
    </source>
</evidence>
<dbReference type="EMBL" id="JJPC01000153">
    <property type="protein sequence ID" value="KKG30576.1"/>
    <property type="molecule type" value="Genomic_DNA"/>
</dbReference>
<dbReference type="InterPro" id="IPR000014">
    <property type="entry name" value="PAS"/>
</dbReference>
<evidence type="ECO:0000313" key="71">
    <source>
        <dbReference type="Proteomes" id="UP000034064"/>
    </source>
</evidence>
<feature type="domain" description="PAS" evidence="3">
    <location>
        <begin position="359"/>
        <end position="407"/>
    </location>
</feature>
<dbReference type="Proteomes" id="UP000300067">
    <property type="component" value="Chromosome"/>
</dbReference>
<evidence type="ECO:0000313" key="61">
    <source>
        <dbReference type="Proteomes" id="UP000033864"/>
    </source>
</evidence>
<dbReference type="EMBL" id="JJPO01000031">
    <property type="protein sequence ID" value="KKG75363.1"/>
    <property type="molecule type" value="Genomic_DNA"/>
</dbReference>
<evidence type="ECO:0000313" key="21">
    <source>
        <dbReference type="EMBL" id="KKG69766.1"/>
    </source>
</evidence>
<sequence>MTSNILSTNEKETWSQKRISELERANQELRSEILERKQAEKELREEEFRLLQAQEFMEATTKGTDIIIASIDTNFCYIYFNKAYQKEVQRLSGKEIQVGESMIETFANLPEQQKIVIEQWSDALEGNSTERTLAFGDPGLYRKIYEVHRTPIRDAEGKIVGAGEVARNVTEKISTEEALRKSEERYRILNESLRDAFAHTSMNGRIIEFNDLYCKMLGYSPEEILKLTYQELTPERWHAIEDDIVHEQIIPRGYSDVYEKEYRRKDGGIIPVELRTILLKDESGRPNGMWAIIRGISERKKAEEALKKARQNLEDLVKQRTEELEKAYDSLKESERGLAEAQRMAHIGSWDWNLVTNEVYWSDELYRIFGRSPQDPGATYNEMLSLYIHPDDREYVDNSIKKALEGELFSFDSKIISANGEEKAFHAQTEIIYDTNHNPVRMRGIFQDITESKKAEEKLRESEEKYRNIVETANEGIGIIDNEFKLTFVNKKLEDMIGYRAGDMIGKQLWFFLSEEAKHNVNLILERGLQDFENPELKFIRKDGSSFWAQVNAKPIFDNYGKLISIITMLSDINKRKEAEESLAKIEIARKKEIHHRIKNNLQVISSLLDLQGEKFKGRKNIQDSEVLEAFMESQNRVISMALIHEELYKGEGTETLDFSTYIKELAENLFHTYSFSSKSIHLNMDLEKNAFFDMDTAVPLGIIVNELISNSLKHAFNGRDNGEIQIKLRREEGECKKEDNMDTSFTLTVSDNGVGIPENIDIEDLDSLGIQLITTLADQLDGKLELKRNNGTEFIIRFTVSKKDNRAQIDLK</sequence>
<dbReference type="InterPro" id="IPR011495">
    <property type="entry name" value="Sig_transdc_His_kin_sub2_dim/P"/>
</dbReference>
<evidence type="ECO:0000313" key="108">
    <source>
        <dbReference type="Proteomes" id="UP000034944"/>
    </source>
</evidence>
<dbReference type="EMBL" id="CP029709">
    <property type="protein sequence ID" value="QCR17254.1"/>
    <property type="molecule type" value="Genomic_DNA"/>
</dbReference>
<evidence type="ECO:0000313" key="49">
    <source>
        <dbReference type="EMBL" id="KKH74810.1"/>
    </source>
</evidence>
<evidence type="ECO:0000313" key="62">
    <source>
        <dbReference type="Proteomes" id="UP000033878"/>
    </source>
</evidence>
<dbReference type="EMBL" id="JJOT01000107">
    <property type="protein sequence ID" value="KKF99626.1"/>
    <property type="molecule type" value="Genomic_DNA"/>
</dbReference>
<dbReference type="Proteomes" id="UP000034925">
    <property type="component" value="Unassembled WGS sequence"/>
</dbReference>
<evidence type="ECO:0000313" key="78">
    <source>
        <dbReference type="Proteomes" id="UP000034227"/>
    </source>
</evidence>
<evidence type="ECO:0000313" key="101">
    <source>
        <dbReference type="Proteomes" id="UP000034817"/>
    </source>
</evidence>
<feature type="domain" description="PAC" evidence="4">
    <location>
        <begin position="533"/>
        <end position="585"/>
    </location>
</feature>
<dbReference type="EMBL" id="JJOU01000181">
    <property type="protein sequence ID" value="KKG10274.1"/>
    <property type="molecule type" value="Genomic_DNA"/>
</dbReference>
<dbReference type="EMBL" id="JJPN01000127">
    <property type="protein sequence ID" value="KKG69766.1"/>
    <property type="molecule type" value="Genomic_DNA"/>
</dbReference>
<feature type="domain" description="PAC" evidence="4">
    <location>
        <begin position="256"/>
        <end position="308"/>
    </location>
</feature>
<evidence type="ECO:0000313" key="89">
    <source>
        <dbReference type="Proteomes" id="UP000034547"/>
    </source>
</evidence>
<dbReference type="EMBL" id="JJQE01000070">
    <property type="protein sequence ID" value="KKH29439.1"/>
    <property type="molecule type" value="Genomic_DNA"/>
</dbReference>
<evidence type="ECO:0000313" key="80">
    <source>
        <dbReference type="Proteomes" id="UP000034243"/>
    </source>
</evidence>
<dbReference type="Proteomes" id="UP000034047">
    <property type="component" value="Unassembled WGS sequence"/>
</dbReference>
<evidence type="ECO:0000313" key="52">
    <source>
        <dbReference type="EMBL" id="KKH84619.1"/>
    </source>
</evidence>
<organism evidence="15 80">
    <name type="scientific">Methanosarcina mazei</name>
    <name type="common">Methanosarcina frisia</name>
    <dbReference type="NCBI Taxonomy" id="2209"/>
    <lineage>
        <taxon>Archaea</taxon>
        <taxon>Methanobacteriati</taxon>
        <taxon>Methanobacteriota</taxon>
        <taxon>Stenosarchaea group</taxon>
        <taxon>Methanomicrobia</taxon>
        <taxon>Methanosarcinales</taxon>
        <taxon>Methanosarcinaceae</taxon>
        <taxon>Methanosarcina</taxon>
    </lineage>
</organism>
<dbReference type="EMBL" id="JJPH01000130">
    <property type="protein sequence ID" value="KKG48164.1"/>
    <property type="molecule type" value="Genomic_DNA"/>
</dbReference>
<evidence type="ECO:0000313" key="103">
    <source>
        <dbReference type="Proteomes" id="UP000034842"/>
    </source>
</evidence>
<evidence type="ECO:0000313" key="69">
    <source>
        <dbReference type="Proteomes" id="UP000034040"/>
    </source>
</evidence>
<evidence type="ECO:0000313" key="100">
    <source>
        <dbReference type="Proteomes" id="UP000034758"/>
    </source>
</evidence>
<dbReference type="SUPFAM" id="SSF55785">
    <property type="entry name" value="PYP-like sensor domain (PAS domain)"/>
    <property type="match status" value="4"/>
</dbReference>
<dbReference type="Proteomes" id="UP000034672">
    <property type="component" value="Unassembled WGS sequence"/>
</dbReference>
<dbReference type="Proteomes" id="UP000034872">
    <property type="component" value="Unassembled WGS sequence"/>
</dbReference>
<evidence type="ECO:0000313" key="75">
    <source>
        <dbReference type="Proteomes" id="UP000034152"/>
    </source>
</evidence>
<dbReference type="Pfam" id="PF07568">
    <property type="entry name" value="HisKA_2"/>
    <property type="match status" value="1"/>
</dbReference>
<evidence type="ECO:0000313" key="10">
    <source>
        <dbReference type="EMBL" id="KKG31752.1"/>
    </source>
</evidence>
<evidence type="ECO:0000313" key="8">
    <source>
        <dbReference type="EMBL" id="KKG10274.1"/>
    </source>
</evidence>
<dbReference type="Proteomes" id="UP000034195">
    <property type="component" value="Unassembled WGS sequence"/>
</dbReference>
<dbReference type="EMBL" id="CP042908">
    <property type="protein sequence ID" value="QIB91233.1"/>
    <property type="molecule type" value="Genomic_DNA"/>
</dbReference>
<dbReference type="EMBL" id="JJQS01000072">
    <property type="protein sequence ID" value="KKH74810.1"/>
    <property type="molecule type" value="Genomic_DNA"/>
</dbReference>
<evidence type="ECO:0000313" key="26">
    <source>
        <dbReference type="EMBL" id="KKG91925.1"/>
    </source>
</evidence>
<dbReference type="InterPro" id="IPR001610">
    <property type="entry name" value="PAC"/>
</dbReference>
<evidence type="ECO:0000313" key="47">
    <source>
        <dbReference type="EMBL" id="KKH73402.1"/>
    </source>
</evidence>
<dbReference type="EMBL" id="JJPT01000066">
    <property type="protein sequence ID" value="KKG91925.1"/>
    <property type="molecule type" value="Genomic_DNA"/>
</dbReference>
<dbReference type="EMBL" id="JJPI01000066">
    <property type="protein sequence ID" value="KKG54897.1"/>
    <property type="molecule type" value="Genomic_DNA"/>
</dbReference>
<dbReference type="EMBL" id="JJQU01000156">
    <property type="protein sequence ID" value="KKH83780.1"/>
    <property type="molecule type" value="Genomic_DNA"/>
</dbReference>
<evidence type="ECO:0000313" key="64">
    <source>
        <dbReference type="Proteomes" id="UP000033889"/>
    </source>
</evidence>
<dbReference type="EMBL" id="JJRA01000009">
    <property type="protein sequence ID" value="KKI06525.1"/>
    <property type="molecule type" value="Genomic_DNA"/>
</dbReference>
<evidence type="ECO:0000313" key="25">
    <source>
        <dbReference type="EMBL" id="KKG79736.1"/>
    </source>
</evidence>
<evidence type="ECO:0000313" key="56">
    <source>
        <dbReference type="EMBL" id="KKI06525.1"/>
    </source>
</evidence>
<evidence type="ECO:0000313" key="51">
    <source>
        <dbReference type="EMBL" id="KKH83780.1"/>
    </source>
</evidence>
<evidence type="ECO:0000313" key="14">
    <source>
        <dbReference type="EMBL" id="KKG44679.1"/>
    </source>
</evidence>
<evidence type="ECO:0000313" key="87">
    <source>
        <dbReference type="Proteomes" id="UP000034424"/>
    </source>
</evidence>
<evidence type="ECO:0000313" key="50">
    <source>
        <dbReference type="EMBL" id="KKH80150.1"/>
    </source>
</evidence>
<reference evidence="59 60" key="1">
    <citation type="journal article" date="2015" name="ISME J.">
        <title>Genomic and phenotypic differentiation among Methanosarcina mazei populations from Columbia River sediment.</title>
        <authorList>
            <person name="Youngblut N.D."/>
            <person name="Wirth J.S."/>
            <person name="Henriksen J.R."/>
            <person name="Smith M."/>
            <person name="Simon H."/>
            <person name="Metcalf W.W."/>
            <person name="Whitaker R.J."/>
        </authorList>
    </citation>
    <scope>NUCLEOTIDE SEQUENCE [LARGE SCALE GENOMIC DNA]</scope>
    <source>
        <strain evidence="32 71">1.F.A.1A.3</strain>
        <strain evidence="33 99">1.F.A.1B.3</strain>
        <strain evidence="34 66">1.F.A.1B.4</strain>
        <strain evidence="35 78">1.F.A.2.8</strain>
        <strain evidence="36 105">1.F.M.0.5</strain>
        <strain evidence="37 85">1.H.A.0.1</strain>
        <strain evidence="38 100">1.H.A.1A.1</strain>
        <strain evidence="40 68">1.H.A.1A.3</strain>
        <strain evidence="39 97">1.H.A.1A.4</strain>
        <strain evidence="42 61">1.H.A.1A.6</strain>
        <strain evidence="41 82">1.H.A.2.1</strain>
        <strain evidence="43 79">1.H.A.2.3</strain>
        <strain evidence="44 98">1.H.A.2.7</strain>
        <strain evidence="45">1.H.A.2.8</strain>
        <strain evidence="46 65">1.H.M.0.1</strain>
        <strain evidence="48 106">1.H.M.1A.1</strain>
        <strain evidence="49 69">1.H.M.1A.2</strain>
        <strain evidence="47 103">1.H.M.1A.3</strain>
        <strain evidence="51 75">1.H.M.2.1</strain>
        <strain evidence="50 59">1.H.M.2.2</strain>
        <strain evidence="52 107">1.H.M.2.3</strain>
        <strain evidence="53 96">1.H.M.2.4</strain>
        <strain evidence="54 104">1.H.T.2.1</strain>
        <strain evidence="56 63">1.H.T.2.3</strain>
        <strain evidence="55 89">1.H.T.2.5</strain>
        <strain evidence="7 73">2.F.A.2.3</strain>
        <strain evidence="6 92">2.F.A.2.4</strain>
        <strain evidence="5 93">2.F.T.0.2</strain>
        <strain evidence="8 70">2.F.T.2.6</strain>
        <strain evidence="11 86">3.F.A.1A.1</strain>
        <strain evidence="10 62">3.F.A.1A.3</strain>
        <strain evidence="9 84">3.F.A.1B.1</strain>
        <strain evidence="12 91">3.F.A.2.12</strain>
        <strain evidence="14 95">3.F.A.2.3</strain>
        <strain evidence="13 74">3.F.A.2.5</strain>
        <strain evidence="16 77">3.F.A.2.6</strain>
        <strain evidence="15 80">3.F.A.2.7</strain>
        <strain evidence="17 76">3.F.T.1A.1</strain>
        <strain evidence="18 83">3.F.T.1A.2</strain>
        <strain evidence="19 90">3.F.T.1A.4</strain>
        <strain evidence="20 87">3.F.T.2.1</strain>
        <strain evidence="22">3.H.A.1A.1</strain>
        <strain evidence="21 72">3.H.A.1A.2</strain>
        <strain evidence="23 67">3.H.A.2.1</strain>
        <strain evidence="25 101">3.H.A.2.4</strain>
        <strain evidence="24 64">3.H.A.2.5</strain>
        <strain evidence="26 94">3.H.M.1A.1</strain>
        <strain evidence="27 88">3.H.M.1B.1</strain>
        <strain evidence="29 60">3.H.M.1B.2</strain>
        <strain evidence="28 81">3.H.M.1B.5</strain>
        <strain evidence="31 102">3.H.T.1A.1</strain>
        <strain evidence="30 108">3.H.T.1A.2</strain>
    </source>
</reference>
<dbReference type="Gene3D" id="3.30.565.10">
    <property type="entry name" value="Histidine kinase-like ATPase, C-terminal domain"/>
    <property type="match status" value="1"/>
</dbReference>
<evidence type="ECO:0000313" key="98">
    <source>
        <dbReference type="Proteomes" id="UP000034692"/>
    </source>
</evidence>
<dbReference type="SUPFAM" id="SSF55874">
    <property type="entry name" value="ATPase domain of HSP90 chaperone/DNA topoisomerase II/histidine kinase"/>
    <property type="match status" value="1"/>
</dbReference>
<dbReference type="EMBL" id="JJPP01000077">
    <property type="protein sequence ID" value="KKG79736.1"/>
    <property type="molecule type" value="Genomic_DNA"/>
</dbReference>
<dbReference type="Proteomes" id="UP000034424">
    <property type="component" value="Unassembled WGS sequence"/>
</dbReference>
<dbReference type="CDD" id="cd00130">
    <property type="entry name" value="PAS"/>
    <property type="match status" value="3"/>
</dbReference>
<evidence type="ECO:0000313" key="76">
    <source>
        <dbReference type="Proteomes" id="UP000034188"/>
    </source>
</evidence>
<dbReference type="EMBL" id="JJQG01000125">
    <property type="protein sequence ID" value="KKH36114.1"/>
    <property type="molecule type" value="Genomic_DNA"/>
</dbReference>
<evidence type="ECO:0000313" key="53">
    <source>
        <dbReference type="EMBL" id="KKH93325.1"/>
    </source>
</evidence>
<evidence type="ECO:0000313" key="79">
    <source>
        <dbReference type="Proteomes" id="UP000034232"/>
    </source>
</evidence>
<keyword evidence="1" id="KW-0175">Coiled coil</keyword>
<dbReference type="FunFam" id="3.30.450.20:FF:000088">
    <property type="entry name" value="Sensory transduction histidine kinase"/>
    <property type="match status" value="1"/>
</dbReference>
<evidence type="ECO:0000313" key="105">
    <source>
        <dbReference type="Proteomes" id="UP000034921"/>
    </source>
</evidence>
<evidence type="ECO:0000313" key="36">
    <source>
        <dbReference type="EMBL" id="KKH29439.1"/>
    </source>
</evidence>
<dbReference type="Proteomes" id="UP000034668">
    <property type="component" value="Unassembled WGS sequence"/>
</dbReference>
<dbReference type="EMBL" id="JJPB01000075">
    <property type="protein sequence ID" value="KKG31752.1"/>
    <property type="molecule type" value="Genomic_DNA"/>
</dbReference>
<evidence type="ECO:0000313" key="73">
    <source>
        <dbReference type="Proteomes" id="UP000034142"/>
    </source>
</evidence>
<dbReference type="EMBL" id="JJPQ01000133">
    <property type="protein sequence ID" value="KKG79433.1"/>
    <property type="molecule type" value="Genomic_DNA"/>
</dbReference>
<dbReference type="Proteomes" id="UP000034937">
    <property type="component" value="Unassembled WGS sequence"/>
</dbReference>
<evidence type="ECO:0000313" key="41">
    <source>
        <dbReference type="EMBL" id="KKH45599.1"/>
    </source>
</evidence>
<dbReference type="PROSITE" id="PS50113">
    <property type="entry name" value="PAC"/>
    <property type="match status" value="4"/>
</dbReference>
<evidence type="ECO:0000313" key="70">
    <source>
        <dbReference type="Proteomes" id="UP000034047"/>
    </source>
</evidence>
<dbReference type="EMBL" id="JJQM01000123">
    <property type="protein sequence ID" value="KKH53259.1"/>
    <property type="molecule type" value="Genomic_DNA"/>
</dbReference>
<dbReference type="EMBL" id="JJPD01000121">
    <property type="protein sequence ID" value="KKG40013.1"/>
    <property type="molecule type" value="Genomic_DNA"/>
</dbReference>
<dbReference type="Pfam" id="PF02518">
    <property type="entry name" value="HATPase_c"/>
    <property type="match status" value="1"/>
</dbReference>
<dbReference type="Proteomes" id="UP000033878">
    <property type="component" value="Unassembled WGS sequence"/>
</dbReference>
<dbReference type="Proteomes" id="UP000034577">
    <property type="component" value="Unassembled WGS sequence"/>
</dbReference>
<evidence type="ECO:0000313" key="110">
    <source>
        <dbReference type="Proteomes" id="UP000467371"/>
    </source>
</evidence>
<dbReference type="EMBL" id="JJQR01000108">
    <property type="protein sequence ID" value="KKH73653.1"/>
    <property type="molecule type" value="Genomic_DNA"/>
</dbReference>
<dbReference type="Proteomes" id="UP000034188">
    <property type="component" value="Unassembled WGS sequence"/>
</dbReference>
<dbReference type="Proteomes" id="UP000033885">
    <property type="component" value="Unassembled WGS sequence"/>
</dbReference>
<dbReference type="Proteomes" id="UP000033814">
    <property type="component" value="Unassembled WGS sequence"/>
</dbReference>
<evidence type="ECO:0000313" key="16">
    <source>
        <dbReference type="EMBL" id="KKG54638.1"/>
    </source>
</evidence>
<dbReference type="Proteomes" id="UP000034468">
    <property type="component" value="Unassembled WGS sequence"/>
</dbReference>
<dbReference type="Proteomes" id="UP000034547">
    <property type="component" value="Unassembled WGS sequence"/>
</dbReference>
<dbReference type="Proteomes" id="UP000034279">
    <property type="component" value="Unassembled WGS sequence"/>
</dbReference>
<dbReference type="Proteomes" id="UP000034817">
    <property type="component" value="Unassembled WGS sequence"/>
</dbReference>
<dbReference type="EMBL" id="JJPF01000118">
    <property type="protein sequence ID" value="KKG40566.1"/>
    <property type="molecule type" value="Genomic_DNA"/>
</dbReference>